<keyword evidence="2" id="KW-0560">Oxidoreductase</keyword>
<dbReference type="PROSITE" id="PS00061">
    <property type="entry name" value="ADH_SHORT"/>
    <property type="match status" value="1"/>
</dbReference>
<gene>
    <name evidence="4" type="ORF">FSB76_16695</name>
</gene>
<dbReference type="InterPro" id="IPR002347">
    <property type="entry name" value="SDR_fam"/>
</dbReference>
<dbReference type="Pfam" id="PF13561">
    <property type="entry name" value="adh_short_C2"/>
    <property type="match status" value="1"/>
</dbReference>
<sequence length="254" mass="26713">MTFDFTNKRVLITGGSRGIGRACAQLFAAAGAQVAITYLSNQQAADETIALLPGTGHSAWQLQIQDAGAVETFMKAFIAKYNGIDVLVNNAGVFLEHKIMDADYTHWLAMWKQTIDVNLVGAANLCYFAGRQMAEQGGGKIVNISSRGAFRGEPDCPAYGASKAGLNSMSQSLAIALAPKGVSIHVIAPGFTETDMTADILNSPAGQAIKNQSPFGRVANTQEVATLVAIYASPGMEFSSGGIIDINGASYLRS</sequence>
<evidence type="ECO:0000313" key="5">
    <source>
        <dbReference type="Proteomes" id="UP000321362"/>
    </source>
</evidence>
<dbReference type="Proteomes" id="UP000321362">
    <property type="component" value="Chromosome"/>
</dbReference>
<evidence type="ECO:0000259" key="3">
    <source>
        <dbReference type="SMART" id="SM00822"/>
    </source>
</evidence>
<dbReference type="PANTHER" id="PTHR42760">
    <property type="entry name" value="SHORT-CHAIN DEHYDROGENASES/REDUCTASES FAMILY MEMBER"/>
    <property type="match status" value="1"/>
</dbReference>
<dbReference type="InterPro" id="IPR036291">
    <property type="entry name" value="NAD(P)-bd_dom_sf"/>
</dbReference>
<keyword evidence="5" id="KW-1185">Reference proteome</keyword>
<dbReference type="SUPFAM" id="SSF51735">
    <property type="entry name" value="NAD(P)-binding Rossmann-fold domains"/>
    <property type="match status" value="1"/>
</dbReference>
<dbReference type="FunFam" id="3.40.50.720:FF:000084">
    <property type="entry name" value="Short-chain dehydrogenase reductase"/>
    <property type="match status" value="1"/>
</dbReference>
<dbReference type="KEGG" id="mgk:FSB76_16695"/>
<dbReference type="SMART" id="SM00822">
    <property type="entry name" value="PKS_KR"/>
    <property type="match status" value="1"/>
</dbReference>
<reference evidence="4 5" key="1">
    <citation type="journal article" date="2013" name="J. Microbiol.">
        <title>Mucilaginibacter ginsenosidivorax sp. nov., with ginsenoside converting activity isolated from sediment.</title>
        <authorList>
            <person name="Kim J.K."/>
            <person name="Choi T.E."/>
            <person name="Liu Q.M."/>
            <person name="Park H.Y."/>
            <person name="Yi T.H."/>
            <person name="Yoon M.H."/>
            <person name="Kim S.C."/>
            <person name="Im W.T."/>
        </authorList>
    </citation>
    <scope>NUCLEOTIDE SEQUENCE [LARGE SCALE GENOMIC DNA]</scope>
    <source>
        <strain evidence="4 5">KHI28</strain>
    </source>
</reference>
<accession>A0A5B8WA03</accession>
<evidence type="ECO:0000313" key="4">
    <source>
        <dbReference type="EMBL" id="QEC80521.1"/>
    </source>
</evidence>
<dbReference type="Gene3D" id="3.40.50.720">
    <property type="entry name" value="NAD(P)-binding Rossmann-like Domain"/>
    <property type="match status" value="1"/>
</dbReference>
<dbReference type="GO" id="GO:0016616">
    <property type="term" value="F:oxidoreductase activity, acting on the CH-OH group of donors, NAD or NADP as acceptor"/>
    <property type="evidence" value="ECO:0007669"/>
    <property type="project" value="UniProtKB-ARBA"/>
</dbReference>
<dbReference type="PRINTS" id="PR00080">
    <property type="entry name" value="SDRFAMILY"/>
</dbReference>
<name>A0A5B8WA03_9SPHI</name>
<dbReference type="PRINTS" id="PR00081">
    <property type="entry name" value="GDHRDH"/>
</dbReference>
<comment type="similarity">
    <text evidence="1">Belongs to the short-chain dehydrogenases/reductases (SDR) family.</text>
</comment>
<dbReference type="InterPro" id="IPR020904">
    <property type="entry name" value="Sc_DH/Rdtase_CS"/>
</dbReference>
<dbReference type="OrthoDB" id="9804104at2"/>
<evidence type="ECO:0000256" key="1">
    <source>
        <dbReference type="ARBA" id="ARBA00006484"/>
    </source>
</evidence>
<dbReference type="EMBL" id="CP042437">
    <property type="protein sequence ID" value="QEC80521.1"/>
    <property type="molecule type" value="Genomic_DNA"/>
</dbReference>
<feature type="domain" description="Ketoreductase" evidence="3">
    <location>
        <begin position="8"/>
        <end position="190"/>
    </location>
</feature>
<dbReference type="PANTHER" id="PTHR42760:SF133">
    <property type="entry name" value="3-OXOACYL-[ACYL-CARRIER-PROTEIN] REDUCTASE"/>
    <property type="match status" value="1"/>
</dbReference>
<dbReference type="CDD" id="cd05233">
    <property type="entry name" value="SDR_c"/>
    <property type="match status" value="1"/>
</dbReference>
<dbReference type="InterPro" id="IPR057326">
    <property type="entry name" value="KR_dom"/>
</dbReference>
<protein>
    <submittedName>
        <fullName evidence="4">SDR family oxidoreductase</fullName>
    </submittedName>
</protein>
<organism evidence="4 5">
    <name type="scientific">Mucilaginibacter ginsenosidivorax</name>
    <dbReference type="NCBI Taxonomy" id="862126"/>
    <lineage>
        <taxon>Bacteria</taxon>
        <taxon>Pseudomonadati</taxon>
        <taxon>Bacteroidota</taxon>
        <taxon>Sphingobacteriia</taxon>
        <taxon>Sphingobacteriales</taxon>
        <taxon>Sphingobacteriaceae</taxon>
        <taxon>Mucilaginibacter</taxon>
    </lineage>
</organism>
<proteinExistence type="inferred from homology"/>
<evidence type="ECO:0000256" key="2">
    <source>
        <dbReference type="ARBA" id="ARBA00023002"/>
    </source>
</evidence>
<dbReference type="AlphaFoldDB" id="A0A5B8WA03"/>